<keyword evidence="3" id="KW-1185">Reference proteome</keyword>
<keyword evidence="1" id="KW-0812">Transmembrane</keyword>
<keyword evidence="1" id="KW-1133">Transmembrane helix</keyword>
<dbReference type="InterPro" id="IPR008407">
    <property type="entry name" value="Brnchd-chn_aa_trnsp_AzlD"/>
</dbReference>
<dbReference type="EMBL" id="JBHUIP010000012">
    <property type="protein sequence ID" value="MFD2263951.1"/>
    <property type="molecule type" value="Genomic_DNA"/>
</dbReference>
<evidence type="ECO:0000256" key="1">
    <source>
        <dbReference type="SAM" id="Phobius"/>
    </source>
</evidence>
<evidence type="ECO:0000313" key="2">
    <source>
        <dbReference type="EMBL" id="MFD2263951.1"/>
    </source>
</evidence>
<organism evidence="2 3">
    <name type="scientific">Lacibacterium aquatile</name>
    <dbReference type="NCBI Taxonomy" id="1168082"/>
    <lineage>
        <taxon>Bacteria</taxon>
        <taxon>Pseudomonadati</taxon>
        <taxon>Pseudomonadota</taxon>
        <taxon>Alphaproteobacteria</taxon>
        <taxon>Rhodospirillales</taxon>
        <taxon>Rhodospirillaceae</taxon>
    </lineage>
</organism>
<accession>A0ABW5DTX7</accession>
<comment type="caution">
    <text evidence="2">The sequence shown here is derived from an EMBL/GenBank/DDBJ whole genome shotgun (WGS) entry which is preliminary data.</text>
</comment>
<evidence type="ECO:0000313" key="3">
    <source>
        <dbReference type="Proteomes" id="UP001597295"/>
    </source>
</evidence>
<dbReference type="Pfam" id="PF05437">
    <property type="entry name" value="AzlD"/>
    <property type="match status" value="1"/>
</dbReference>
<feature type="transmembrane region" description="Helical" evidence="1">
    <location>
        <begin position="12"/>
        <end position="34"/>
    </location>
</feature>
<reference evidence="3" key="1">
    <citation type="journal article" date="2019" name="Int. J. Syst. Evol. Microbiol.">
        <title>The Global Catalogue of Microorganisms (GCM) 10K type strain sequencing project: providing services to taxonomists for standard genome sequencing and annotation.</title>
        <authorList>
            <consortium name="The Broad Institute Genomics Platform"/>
            <consortium name="The Broad Institute Genome Sequencing Center for Infectious Disease"/>
            <person name="Wu L."/>
            <person name="Ma J."/>
        </authorList>
    </citation>
    <scope>NUCLEOTIDE SEQUENCE [LARGE SCALE GENOMIC DNA]</scope>
    <source>
        <strain evidence="3">CGMCC 1.19062</strain>
    </source>
</reference>
<proteinExistence type="predicted"/>
<feature type="transmembrane region" description="Helical" evidence="1">
    <location>
        <begin position="46"/>
        <end position="65"/>
    </location>
</feature>
<feature type="transmembrane region" description="Helical" evidence="1">
    <location>
        <begin position="71"/>
        <end position="104"/>
    </location>
</feature>
<dbReference type="Proteomes" id="UP001597295">
    <property type="component" value="Unassembled WGS sequence"/>
</dbReference>
<keyword evidence="1" id="KW-0472">Membrane</keyword>
<sequence>MPPIDWSVDPETLLAILLMAGVTYLCRAGGYALFRQMDPGPRLRSALAYLPGALFVAYVVPALVQSGPKEWVGALVTVVVMFTTRNLIAGILLGTGAATAVWWLT</sequence>
<dbReference type="RefSeq" id="WP_379876993.1">
    <property type="nucleotide sequence ID" value="NZ_JBHUIP010000012.1"/>
</dbReference>
<name>A0ABW5DTX7_9PROT</name>
<protein>
    <submittedName>
        <fullName evidence="2">AzlD family protein</fullName>
    </submittedName>
</protein>
<gene>
    <name evidence="2" type="ORF">ACFSM5_13700</name>
</gene>